<dbReference type="Pfam" id="PF23893">
    <property type="entry name" value="Y4YQ_C"/>
    <property type="match status" value="1"/>
</dbReference>
<dbReference type="Pfam" id="PF16697">
    <property type="entry name" value="Yop-YscD_cpl"/>
    <property type="match status" value="1"/>
</dbReference>
<dbReference type="Proteomes" id="UP000549052">
    <property type="component" value="Unassembled WGS sequence"/>
</dbReference>
<comment type="caution">
    <text evidence="5">The sequence shown here is derived from an EMBL/GenBank/DDBJ whole genome shotgun (WGS) entry which is preliminary data.</text>
</comment>
<name>A0A839EHU3_9HYPH</name>
<protein>
    <recommendedName>
        <fullName evidence="7">FHA domain-containing protein</fullName>
    </recommendedName>
</protein>
<gene>
    <name evidence="5" type="ORF">FHW16_003280</name>
</gene>
<dbReference type="InterPro" id="IPR053946">
    <property type="entry name" value="YscD_ppl_3rd"/>
</dbReference>
<keyword evidence="1" id="KW-0472">Membrane</keyword>
<proteinExistence type="predicted"/>
<evidence type="ECO:0000259" key="3">
    <source>
        <dbReference type="Pfam" id="PF21934"/>
    </source>
</evidence>
<evidence type="ECO:0000313" key="6">
    <source>
        <dbReference type="Proteomes" id="UP000549052"/>
    </source>
</evidence>
<evidence type="ECO:0008006" key="7">
    <source>
        <dbReference type="Google" id="ProtNLM"/>
    </source>
</evidence>
<evidence type="ECO:0000256" key="1">
    <source>
        <dbReference type="SAM" id="Phobius"/>
    </source>
</evidence>
<dbReference type="InterPro" id="IPR057770">
    <property type="entry name" value="YscD/Y4YQ_C"/>
</dbReference>
<dbReference type="EMBL" id="JACGXN010000004">
    <property type="protein sequence ID" value="MBA8879561.1"/>
    <property type="molecule type" value="Genomic_DNA"/>
</dbReference>
<evidence type="ECO:0000259" key="2">
    <source>
        <dbReference type="Pfam" id="PF16697"/>
    </source>
</evidence>
<feature type="transmembrane region" description="Helical" evidence="1">
    <location>
        <begin position="126"/>
        <end position="147"/>
    </location>
</feature>
<organism evidence="5 6">
    <name type="scientific">Phyllobacterium myrsinacearum</name>
    <dbReference type="NCBI Taxonomy" id="28101"/>
    <lineage>
        <taxon>Bacteria</taxon>
        <taxon>Pseudomonadati</taxon>
        <taxon>Pseudomonadota</taxon>
        <taxon>Alphaproteobacteria</taxon>
        <taxon>Hyphomicrobiales</taxon>
        <taxon>Phyllobacteriaceae</taxon>
        <taxon>Phyllobacterium</taxon>
    </lineage>
</organism>
<dbReference type="Gene3D" id="2.60.200.20">
    <property type="match status" value="1"/>
</dbReference>
<feature type="domain" description="YscD/Y4YQ C-terminal" evidence="4">
    <location>
        <begin position="249"/>
        <end position="300"/>
    </location>
</feature>
<reference evidence="5 6" key="1">
    <citation type="submission" date="2020-07" db="EMBL/GenBank/DDBJ databases">
        <title>Genomic Encyclopedia of Type Strains, Phase IV (KMG-V): Genome sequencing to study the core and pangenomes of soil and plant-associated prokaryotes.</title>
        <authorList>
            <person name="Whitman W."/>
        </authorList>
    </citation>
    <scope>NUCLEOTIDE SEQUENCE [LARGE SCALE GENOMIC DNA]</scope>
    <source>
        <strain evidence="5 6">AN3</strain>
    </source>
</reference>
<keyword evidence="6" id="KW-1185">Reference proteome</keyword>
<dbReference type="InterPro" id="IPR032030">
    <property type="entry name" value="YscD_cytoplasmic_dom"/>
</dbReference>
<accession>A0A839EHU3</accession>
<feature type="domain" description="YscD cytoplasmic" evidence="2">
    <location>
        <begin position="18"/>
        <end position="81"/>
    </location>
</feature>
<dbReference type="InterPro" id="IPR008984">
    <property type="entry name" value="SMAD_FHA_dom_sf"/>
</dbReference>
<sequence length="302" mass="32250">MMLMKQISGATSELTLNVLDGVHRGVAVPISGDDCEIGSSMDCDLFLSDSAIEGRHFSIRRAGTMVVIGAHGGEVIINDRTKLDVGKGMRTKLPVRILAGGVSMVLDGPAKTQHSLQSYLQPLRKVGLFGGCVALLGVSIALVQAGVASSLDSGRTDSTLAAASPGAPDVSAANGDPRQVLNQMLTDNGLQSLDVQWDGSRVHVDGAVDPVQMKKWADVQYRFDSQYGSHNVVSSSVHEVAKKVQPKFKLQAIWFGEKPYAIAADGSRLYTGAALEDGWIIKEIGSDRLVVKRNVEEFTLTF</sequence>
<feature type="domain" description="YscD-like Bon-like" evidence="3">
    <location>
        <begin position="177"/>
        <end position="237"/>
    </location>
</feature>
<dbReference type="SUPFAM" id="SSF49879">
    <property type="entry name" value="SMAD/FHA domain"/>
    <property type="match status" value="1"/>
</dbReference>
<dbReference type="Pfam" id="PF21934">
    <property type="entry name" value="Yop-YscD_ppl_3rd"/>
    <property type="match status" value="1"/>
</dbReference>
<keyword evidence="1" id="KW-1133">Transmembrane helix</keyword>
<evidence type="ECO:0000259" key="4">
    <source>
        <dbReference type="Pfam" id="PF23893"/>
    </source>
</evidence>
<keyword evidence="1" id="KW-0812">Transmembrane</keyword>
<dbReference type="AlphaFoldDB" id="A0A839EHU3"/>
<evidence type="ECO:0000313" key="5">
    <source>
        <dbReference type="EMBL" id="MBA8879561.1"/>
    </source>
</evidence>
<dbReference type="CDD" id="cd00060">
    <property type="entry name" value="FHA"/>
    <property type="match status" value="1"/>
</dbReference>